<feature type="compositionally biased region" description="Polar residues" evidence="1">
    <location>
        <begin position="472"/>
        <end position="492"/>
    </location>
</feature>
<proteinExistence type="predicted"/>
<dbReference type="AlphaFoldDB" id="A0A6A6FGI9"/>
<dbReference type="GO" id="GO:0005506">
    <property type="term" value="F:iron ion binding"/>
    <property type="evidence" value="ECO:0007669"/>
    <property type="project" value="InterPro"/>
</dbReference>
<dbReference type="OrthoDB" id="3945418at2759"/>
<feature type="region of interest" description="Disordered" evidence="1">
    <location>
        <begin position="712"/>
        <end position="808"/>
    </location>
</feature>
<reference evidence="2" key="1">
    <citation type="journal article" date="2020" name="Stud. Mycol.">
        <title>101 Dothideomycetes genomes: a test case for predicting lifestyles and emergence of pathogens.</title>
        <authorList>
            <person name="Haridas S."/>
            <person name="Albert R."/>
            <person name="Binder M."/>
            <person name="Bloem J."/>
            <person name="Labutti K."/>
            <person name="Salamov A."/>
            <person name="Andreopoulos B."/>
            <person name="Baker S."/>
            <person name="Barry K."/>
            <person name="Bills G."/>
            <person name="Bluhm B."/>
            <person name="Cannon C."/>
            <person name="Castanera R."/>
            <person name="Culley D."/>
            <person name="Daum C."/>
            <person name="Ezra D."/>
            <person name="Gonzalez J."/>
            <person name="Henrissat B."/>
            <person name="Kuo A."/>
            <person name="Liang C."/>
            <person name="Lipzen A."/>
            <person name="Lutzoni F."/>
            <person name="Magnuson J."/>
            <person name="Mondo S."/>
            <person name="Nolan M."/>
            <person name="Ohm R."/>
            <person name="Pangilinan J."/>
            <person name="Park H.-J."/>
            <person name="Ramirez L."/>
            <person name="Alfaro M."/>
            <person name="Sun H."/>
            <person name="Tritt A."/>
            <person name="Yoshinaga Y."/>
            <person name="Zwiers L.-H."/>
            <person name="Turgeon B."/>
            <person name="Goodwin S."/>
            <person name="Spatafora J."/>
            <person name="Crous P."/>
            <person name="Grigoriev I."/>
        </authorList>
    </citation>
    <scope>NUCLEOTIDE SEQUENCE</scope>
    <source>
        <strain evidence="2">SCOH1-5</strain>
    </source>
</reference>
<dbReference type="SUPFAM" id="SSF48264">
    <property type="entry name" value="Cytochrome P450"/>
    <property type="match status" value="1"/>
</dbReference>
<organism evidence="2 3">
    <name type="scientific">Cercospora zeae-maydis SCOH1-5</name>
    <dbReference type="NCBI Taxonomy" id="717836"/>
    <lineage>
        <taxon>Eukaryota</taxon>
        <taxon>Fungi</taxon>
        <taxon>Dikarya</taxon>
        <taxon>Ascomycota</taxon>
        <taxon>Pezizomycotina</taxon>
        <taxon>Dothideomycetes</taxon>
        <taxon>Dothideomycetidae</taxon>
        <taxon>Mycosphaerellales</taxon>
        <taxon>Mycosphaerellaceae</taxon>
        <taxon>Cercospora</taxon>
    </lineage>
</organism>
<protein>
    <submittedName>
        <fullName evidence="2">Uncharacterized protein</fullName>
    </submittedName>
</protein>
<name>A0A6A6FGI9_9PEZI</name>
<feature type="region of interest" description="Disordered" evidence="1">
    <location>
        <begin position="454"/>
        <end position="492"/>
    </location>
</feature>
<dbReference type="InterPro" id="IPR036396">
    <property type="entry name" value="Cyt_P450_sf"/>
</dbReference>
<dbReference type="Gene3D" id="1.10.630.10">
    <property type="entry name" value="Cytochrome P450"/>
    <property type="match status" value="1"/>
</dbReference>
<dbReference type="GO" id="GO:0004497">
    <property type="term" value="F:monooxygenase activity"/>
    <property type="evidence" value="ECO:0007669"/>
    <property type="project" value="InterPro"/>
</dbReference>
<evidence type="ECO:0000313" key="2">
    <source>
        <dbReference type="EMBL" id="KAF2212358.1"/>
    </source>
</evidence>
<dbReference type="GO" id="GO:0016705">
    <property type="term" value="F:oxidoreductase activity, acting on paired donors, with incorporation or reduction of molecular oxygen"/>
    <property type="evidence" value="ECO:0007669"/>
    <property type="project" value="InterPro"/>
</dbReference>
<gene>
    <name evidence="2" type="ORF">CERZMDRAFT_97634</name>
</gene>
<dbReference type="GO" id="GO:0020037">
    <property type="term" value="F:heme binding"/>
    <property type="evidence" value="ECO:0007669"/>
    <property type="project" value="InterPro"/>
</dbReference>
<evidence type="ECO:0000313" key="3">
    <source>
        <dbReference type="Proteomes" id="UP000799539"/>
    </source>
</evidence>
<sequence>MHILDRIKNWSFLRRLLFKVPGPLLAKFTRLWKLWHLLRGTYKAKLQQLHALHGESTLWFWLTARALTASGPLIQVAPREVSWQFTPANRKQLLDLEKRSSPATNVIEPKAARSLLDCFQMERLNHNEHMIDLCNALLRCVLMDAAQKQRPVDLSNLLNRHAFDVMFAVTTGERAGFLDNTPNADKICSKLESWKFYAVLYGSYLRYHPLLKAALPIIRCRSQGQTTFDPALEVLNGGRLADPAGTDPHNDGDGSYKHKLGCVGSLEARAALAIAGADPAVSLSLEVLKAVSANEKLQRLLLTELTGAGLTNNTTFQELSTRKLHMPHLNALIQHHMRQLGLHDMGLSYVSPAGGMELDQGIVTAGHTIHVTSNDSAFAEGEIDSFEALDFGLAPELQRHLPAYNLWTPDHKLQDCHFLLVSKLLAMFLQNFDIKSIDNGVQVIVAHKVNENTDSHQLSTEELSSEDDKISDATTLGATSSNGASDHSRKATVTPSDMDILGENFGPTVTDELFRLFDPSPKSVYRYDVLRVGPIKHSAARYMVHRALSNIYGVRIKHKVDVDEIICIAAKHTRWDFNERANPRAGFKPRKRVRYAVVRPWYKECHEARRPRPVNEKWGGWAAQEHQKSIEAKSEESYLLQQQARVAIDASGTKIGSISSQKPFTFKETYKQTTGGSDGTGPRKVLRVETTIHDGNGSITTSSDGVALAQTSDAAVPAAPAPRPEGWVPPHVRARQERERHASEAAAAAEMAKQTPLPISPELEPSTPDVEYATTTSNSDSPRSSTGNDNDNSPFDPTAPAFATKLTN</sequence>
<accession>A0A6A6FGI9</accession>
<keyword evidence="3" id="KW-1185">Reference proteome</keyword>
<feature type="compositionally biased region" description="Polar residues" evidence="1">
    <location>
        <begin position="773"/>
        <end position="795"/>
    </location>
</feature>
<evidence type="ECO:0000256" key="1">
    <source>
        <dbReference type="SAM" id="MobiDB-lite"/>
    </source>
</evidence>
<feature type="compositionally biased region" description="Basic and acidic residues" evidence="1">
    <location>
        <begin position="734"/>
        <end position="743"/>
    </location>
</feature>
<dbReference type="EMBL" id="ML992673">
    <property type="protein sequence ID" value="KAF2212358.1"/>
    <property type="molecule type" value="Genomic_DNA"/>
</dbReference>
<dbReference type="Proteomes" id="UP000799539">
    <property type="component" value="Unassembled WGS sequence"/>
</dbReference>